<evidence type="ECO:0000256" key="4">
    <source>
        <dbReference type="SAM" id="SignalP"/>
    </source>
</evidence>
<keyword evidence="3" id="KW-0998">Cell outer membrane</keyword>
<feature type="signal peptide" evidence="4">
    <location>
        <begin position="1"/>
        <end position="21"/>
    </location>
</feature>
<keyword evidence="7" id="KW-1185">Reference proteome</keyword>
<keyword evidence="6" id="KW-0675">Receptor</keyword>
<dbReference type="Gene3D" id="2.170.130.10">
    <property type="entry name" value="TonB-dependent receptor, plug domain"/>
    <property type="match status" value="1"/>
</dbReference>
<evidence type="ECO:0000259" key="5">
    <source>
        <dbReference type="Pfam" id="PF14905"/>
    </source>
</evidence>
<evidence type="ECO:0000313" key="7">
    <source>
        <dbReference type="Proteomes" id="UP000645390"/>
    </source>
</evidence>
<feature type="chain" id="PRO_5045550236" evidence="4">
    <location>
        <begin position="22"/>
        <end position="807"/>
    </location>
</feature>
<dbReference type="PANTHER" id="PTHR40980:SF4">
    <property type="entry name" value="TONB-DEPENDENT RECEPTOR-LIKE BETA-BARREL DOMAIN-CONTAINING PROTEIN"/>
    <property type="match status" value="1"/>
</dbReference>
<dbReference type="RefSeq" id="WP_188416999.1">
    <property type="nucleotide sequence ID" value="NZ_BMDJ01000013.1"/>
</dbReference>
<feature type="domain" description="Outer membrane protein beta-barrel" evidence="5">
    <location>
        <begin position="386"/>
        <end position="782"/>
    </location>
</feature>
<comment type="subcellular location">
    <subcellularLocation>
        <location evidence="1">Cell outer membrane</location>
    </subcellularLocation>
</comment>
<keyword evidence="4" id="KW-0732">Signal</keyword>
<protein>
    <submittedName>
        <fullName evidence="6">TonB-dependent receptor</fullName>
    </submittedName>
</protein>
<gene>
    <name evidence="6" type="ORF">GCM10008119_35270</name>
</gene>
<sequence length="807" mass="90118">MNFLKSLLLLILLLSTITSFSQKKVKTIKVIVLNEKNIPFQNATVELLYSKNLGFIKAAKTDKKGIAIFNQPMQGNYVFNAKAIGYESHKTTIIKSPFVLSSVNIKILPSNQVLKEITVEGHKSPIQHIQGKIVLNVDAVISNTGTTVLELLEKSPGVMVDKEGSISLQGKSTVLVMIDGKPTYLSGSDLTGLLSSMSSSQVSQIELITNPSAKYDASGNGGIINIKTKKNTQEGFNGSISIIGGWSRDYKNNNSLLLNYKRGKINAFTTASYNTNNNFTDISAFRSYFGQNNAVTGLLDQSTAIANLTRYQFLKTGLDFYASKNTTIGLSLSGTLIKREGNSDAIATWKKASGSVDSTISTVSNSLFKFRNGAANINLKQTIGTNQDLSFDLDLLRYSLNNNQEFNNKLLTVNGYNLGTDMDIPSTIKIFSVKADHTIHFDKDTQLESGFKSSSISTDNIADYVNVNGLVRSVDLNRSNHFQYKENINALYSSFEHRIGRVNAQLGLRYEHTDYNAHQLGNSLKPDSAFSRTYGDFFPSGYLSYNVDSINTLTLTASRRIDRPVYQKLNPFIFIVNKYTLQRGNPYILPQYSWNMEITHRFKHFITTTVSYSVIKNYFSQLFLSEGTNILIYTDGNVGRMDNLGVSVSLQFLPVKWWSFNGQGNFNYKKLEGYQNINYQSSVNQFQFSANNQFNITKTLNAELSGYYITKARNDLQELLYPTGQVSAGLSKSILKGRGSLKFSARDIFFTQTMEGLTDFPQAQEYFKLTRDSRLFVVSFNYRFGKPLKVTKRSNGGAIEEMKRAGS</sequence>
<accession>A0ABQ2BLF9</accession>
<reference evidence="7" key="1">
    <citation type="journal article" date="2019" name="Int. J. Syst. Evol. Microbiol.">
        <title>The Global Catalogue of Microorganisms (GCM) 10K type strain sequencing project: providing services to taxonomists for standard genome sequencing and annotation.</title>
        <authorList>
            <consortium name="The Broad Institute Genomics Platform"/>
            <consortium name="The Broad Institute Genome Sequencing Center for Infectious Disease"/>
            <person name="Wu L."/>
            <person name="Ma J."/>
        </authorList>
    </citation>
    <scope>NUCLEOTIDE SEQUENCE [LARGE SCALE GENOMIC DNA]</scope>
    <source>
        <strain evidence="7">CCM 8939</strain>
    </source>
</reference>
<dbReference type="InterPro" id="IPR036942">
    <property type="entry name" value="Beta-barrel_TonB_sf"/>
</dbReference>
<proteinExistence type="predicted"/>
<name>A0ABQ2BLF9_9SPHI</name>
<evidence type="ECO:0000313" key="6">
    <source>
        <dbReference type="EMBL" id="GGI28964.1"/>
    </source>
</evidence>
<evidence type="ECO:0000256" key="1">
    <source>
        <dbReference type="ARBA" id="ARBA00004442"/>
    </source>
</evidence>
<evidence type="ECO:0000256" key="2">
    <source>
        <dbReference type="ARBA" id="ARBA00023136"/>
    </source>
</evidence>
<keyword evidence="2" id="KW-0472">Membrane</keyword>
<dbReference type="Pfam" id="PF14905">
    <property type="entry name" value="OMP_b-brl_3"/>
    <property type="match status" value="1"/>
</dbReference>
<evidence type="ECO:0000256" key="3">
    <source>
        <dbReference type="ARBA" id="ARBA00023237"/>
    </source>
</evidence>
<dbReference type="SUPFAM" id="SSF49478">
    <property type="entry name" value="Cna protein B-type domain"/>
    <property type="match status" value="1"/>
</dbReference>
<organism evidence="6 7">
    <name type="scientific">Pedobacter mendelii</name>
    <dbReference type="NCBI Taxonomy" id="1908240"/>
    <lineage>
        <taxon>Bacteria</taxon>
        <taxon>Pseudomonadati</taxon>
        <taxon>Bacteroidota</taxon>
        <taxon>Sphingobacteriia</taxon>
        <taxon>Sphingobacteriales</taxon>
        <taxon>Sphingobacteriaceae</taxon>
        <taxon>Pedobacter</taxon>
    </lineage>
</organism>
<dbReference type="Gene3D" id="2.40.170.20">
    <property type="entry name" value="TonB-dependent receptor, beta-barrel domain"/>
    <property type="match status" value="1"/>
</dbReference>
<dbReference type="PANTHER" id="PTHR40980">
    <property type="entry name" value="PLUG DOMAIN-CONTAINING PROTEIN"/>
    <property type="match status" value="1"/>
</dbReference>
<dbReference type="EMBL" id="BMDJ01000013">
    <property type="protein sequence ID" value="GGI28964.1"/>
    <property type="molecule type" value="Genomic_DNA"/>
</dbReference>
<dbReference type="InterPro" id="IPR041700">
    <property type="entry name" value="OMP_b-brl_3"/>
</dbReference>
<dbReference type="SUPFAM" id="SSF56935">
    <property type="entry name" value="Porins"/>
    <property type="match status" value="1"/>
</dbReference>
<comment type="caution">
    <text evidence="6">The sequence shown here is derived from an EMBL/GenBank/DDBJ whole genome shotgun (WGS) entry which is preliminary data.</text>
</comment>
<dbReference type="Proteomes" id="UP000645390">
    <property type="component" value="Unassembled WGS sequence"/>
</dbReference>
<dbReference type="InterPro" id="IPR037066">
    <property type="entry name" value="Plug_dom_sf"/>
</dbReference>